<evidence type="ECO:0000256" key="2">
    <source>
        <dbReference type="ARBA" id="ARBA00007362"/>
    </source>
</evidence>
<gene>
    <name evidence="8" type="ORF">KJ970_20405</name>
</gene>
<feature type="domain" description="EamA" evidence="7">
    <location>
        <begin position="7"/>
        <end position="142"/>
    </location>
</feature>
<dbReference type="AlphaFoldDB" id="A0A948S0Y4"/>
<evidence type="ECO:0000256" key="3">
    <source>
        <dbReference type="ARBA" id="ARBA00022692"/>
    </source>
</evidence>
<dbReference type="GO" id="GO:0016020">
    <property type="term" value="C:membrane"/>
    <property type="evidence" value="ECO:0007669"/>
    <property type="project" value="UniProtKB-SubCell"/>
</dbReference>
<organism evidence="8 9">
    <name type="scientific">Eiseniibacteriota bacterium</name>
    <dbReference type="NCBI Taxonomy" id="2212470"/>
    <lineage>
        <taxon>Bacteria</taxon>
        <taxon>Candidatus Eiseniibacteriota</taxon>
    </lineage>
</organism>
<dbReference type="EMBL" id="JAHJDP010000118">
    <property type="protein sequence ID" value="MBU2693287.1"/>
    <property type="molecule type" value="Genomic_DNA"/>
</dbReference>
<dbReference type="SUPFAM" id="SSF103481">
    <property type="entry name" value="Multidrug resistance efflux transporter EmrE"/>
    <property type="match status" value="2"/>
</dbReference>
<evidence type="ECO:0000256" key="5">
    <source>
        <dbReference type="ARBA" id="ARBA00023136"/>
    </source>
</evidence>
<evidence type="ECO:0000256" key="1">
    <source>
        <dbReference type="ARBA" id="ARBA00004141"/>
    </source>
</evidence>
<dbReference type="Pfam" id="PF00892">
    <property type="entry name" value="EamA"/>
    <property type="match status" value="2"/>
</dbReference>
<keyword evidence="3 6" id="KW-0812">Transmembrane</keyword>
<dbReference type="PANTHER" id="PTHR32322:SF2">
    <property type="entry name" value="EAMA DOMAIN-CONTAINING PROTEIN"/>
    <property type="match status" value="1"/>
</dbReference>
<feature type="transmembrane region" description="Helical" evidence="6">
    <location>
        <begin position="37"/>
        <end position="56"/>
    </location>
</feature>
<dbReference type="Proteomes" id="UP000777784">
    <property type="component" value="Unassembled WGS sequence"/>
</dbReference>
<feature type="transmembrane region" description="Helical" evidence="6">
    <location>
        <begin position="213"/>
        <end position="233"/>
    </location>
</feature>
<feature type="transmembrane region" description="Helical" evidence="6">
    <location>
        <begin position="185"/>
        <end position="207"/>
    </location>
</feature>
<evidence type="ECO:0000259" key="7">
    <source>
        <dbReference type="Pfam" id="PF00892"/>
    </source>
</evidence>
<evidence type="ECO:0000313" key="8">
    <source>
        <dbReference type="EMBL" id="MBU2693287.1"/>
    </source>
</evidence>
<feature type="transmembrane region" description="Helical" evidence="6">
    <location>
        <begin position="153"/>
        <end position="173"/>
    </location>
</feature>
<proteinExistence type="inferred from homology"/>
<dbReference type="InterPro" id="IPR037185">
    <property type="entry name" value="EmrE-like"/>
</dbReference>
<keyword evidence="5 6" id="KW-0472">Membrane</keyword>
<comment type="caution">
    <text evidence="8">The sequence shown here is derived from an EMBL/GenBank/DDBJ whole genome shotgun (WGS) entry which is preliminary data.</text>
</comment>
<dbReference type="InterPro" id="IPR000620">
    <property type="entry name" value="EamA_dom"/>
</dbReference>
<sequence>MKTQQRAYAYALVAVAFWSTVATAFKISLRLLTPAQLLLYSSAISTLCLISAVLIQRKAAQLSLSRAGALRSLATGFINPFFYYLILFKAYSLLPGQEAQPLNFTWAIAMAVLSIPLLKQKIRPMGFLAILISFAGVYIISTRGDIFSFRPTSSLGVSLALVSSILWALYWIYNLRDPRDEVIKLFWGFLFGTLFILIYVLAAGEWVHPSSSALAGAAYIGLFEMGITFIVWLKALKLSRTTAQVSNLIFLAPFVSLVLLHFIAGEDIFPSSVVGLVLIVAGILLQRRYG</sequence>
<dbReference type="PANTHER" id="PTHR32322">
    <property type="entry name" value="INNER MEMBRANE TRANSPORTER"/>
    <property type="match status" value="1"/>
</dbReference>
<comment type="similarity">
    <text evidence="2">Belongs to the EamA transporter family.</text>
</comment>
<evidence type="ECO:0000313" key="9">
    <source>
        <dbReference type="Proteomes" id="UP000777784"/>
    </source>
</evidence>
<reference evidence="8" key="1">
    <citation type="submission" date="2021-05" db="EMBL/GenBank/DDBJ databases">
        <title>Energy efficiency and biological interactions define the core microbiome of deep oligotrophic groundwater.</title>
        <authorList>
            <person name="Mehrshad M."/>
            <person name="Lopez-Fernandez M."/>
            <person name="Bell E."/>
            <person name="Bernier-Latmani R."/>
            <person name="Bertilsson S."/>
            <person name="Dopson M."/>
        </authorList>
    </citation>
    <scope>NUCLEOTIDE SEQUENCE</scope>
    <source>
        <strain evidence="8">Modern_marine.mb.64</strain>
    </source>
</reference>
<dbReference type="InterPro" id="IPR050638">
    <property type="entry name" value="AA-Vitamin_Transporters"/>
</dbReference>
<protein>
    <submittedName>
        <fullName evidence="8">DMT family transporter</fullName>
    </submittedName>
</protein>
<keyword evidence="4 6" id="KW-1133">Transmembrane helix</keyword>
<feature type="transmembrane region" description="Helical" evidence="6">
    <location>
        <begin position="68"/>
        <end position="87"/>
    </location>
</feature>
<feature type="transmembrane region" description="Helical" evidence="6">
    <location>
        <begin position="125"/>
        <end position="141"/>
    </location>
</feature>
<evidence type="ECO:0000256" key="4">
    <source>
        <dbReference type="ARBA" id="ARBA00022989"/>
    </source>
</evidence>
<feature type="transmembrane region" description="Helical" evidence="6">
    <location>
        <begin position="268"/>
        <end position="285"/>
    </location>
</feature>
<comment type="subcellular location">
    <subcellularLocation>
        <location evidence="1">Membrane</location>
        <topology evidence="1">Multi-pass membrane protein</topology>
    </subcellularLocation>
</comment>
<feature type="transmembrane region" description="Helical" evidence="6">
    <location>
        <begin position="7"/>
        <end position="25"/>
    </location>
</feature>
<accession>A0A948S0Y4</accession>
<feature type="domain" description="EamA" evidence="7">
    <location>
        <begin position="155"/>
        <end position="285"/>
    </location>
</feature>
<feature type="transmembrane region" description="Helical" evidence="6">
    <location>
        <begin position="99"/>
        <end position="118"/>
    </location>
</feature>
<feature type="transmembrane region" description="Helical" evidence="6">
    <location>
        <begin position="245"/>
        <end position="262"/>
    </location>
</feature>
<name>A0A948S0Y4_UNCEI</name>
<evidence type="ECO:0000256" key="6">
    <source>
        <dbReference type="SAM" id="Phobius"/>
    </source>
</evidence>